<dbReference type="Pfam" id="PF00375">
    <property type="entry name" value="SDF"/>
    <property type="match status" value="1"/>
</dbReference>
<comment type="similarity">
    <text evidence="7">Belongs to the dicarboxylate/amino acid:cation symporter (DAACS) (TC 2.A.23) family.</text>
</comment>
<organism evidence="9">
    <name type="scientific">Aphanomyces invadans</name>
    <dbReference type="NCBI Taxonomy" id="157072"/>
    <lineage>
        <taxon>Eukaryota</taxon>
        <taxon>Sar</taxon>
        <taxon>Stramenopiles</taxon>
        <taxon>Oomycota</taxon>
        <taxon>Saprolegniomycetes</taxon>
        <taxon>Saprolegniales</taxon>
        <taxon>Verrucalvaceae</taxon>
        <taxon>Aphanomyces</taxon>
    </lineage>
</organism>
<dbReference type="GO" id="GO:0015293">
    <property type="term" value="F:symporter activity"/>
    <property type="evidence" value="ECO:0007669"/>
    <property type="project" value="UniProtKB-UniRule"/>
</dbReference>
<feature type="compositionally biased region" description="Basic and acidic residues" evidence="8">
    <location>
        <begin position="1"/>
        <end position="10"/>
    </location>
</feature>
<evidence type="ECO:0000256" key="5">
    <source>
        <dbReference type="ARBA" id="ARBA00022989"/>
    </source>
</evidence>
<dbReference type="InterPro" id="IPR001991">
    <property type="entry name" value="Na-dicarboxylate_symporter"/>
</dbReference>
<keyword evidence="5 7" id="KW-1133">Transmembrane helix</keyword>
<evidence type="ECO:0000256" key="3">
    <source>
        <dbReference type="ARBA" id="ARBA00022475"/>
    </source>
</evidence>
<evidence type="ECO:0000256" key="2">
    <source>
        <dbReference type="ARBA" id="ARBA00022448"/>
    </source>
</evidence>
<comment type="subcellular location">
    <subcellularLocation>
        <location evidence="1">Cell membrane</location>
        <topology evidence="1">Multi-pass membrane protein</topology>
    </subcellularLocation>
    <subcellularLocation>
        <location evidence="7">Membrane</location>
        <topology evidence="7">Multi-pass membrane protein</topology>
    </subcellularLocation>
</comment>
<dbReference type="VEuPathDB" id="FungiDB:H310_03972"/>
<feature type="transmembrane region" description="Helical" evidence="7">
    <location>
        <begin position="104"/>
        <end position="126"/>
    </location>
</feature>
<dbReference type="GO" id="GO:0005886">
    <property type="term" value="C:plasma membrane"/>
    <property type="evidence" value="ECO:0007669"/>
    <property type="project" value="UniProtKB-SubCell"/>
</dbReference>
<feature type="compositionally biased region" description="Polar residues" evidence="8">
    <location>
        <begin position="13"/>
        <end position="25"/>
    </location>
</feature>
<keyword evidence="7" id="KW-0769">Symport</keyword>
<feature type="transmembrane region" description="Helical" evidence="7">
    <location>
        <begin position="146"/>
        <end position="169"/>
    </location>
</feature>
<dbReference type="PANTHER" id="PTHR42865:SF7">
    <property type="entry name" value="PROTON_GLUTAMATE-ASPARTATE SYMPORTER"/>
    <property type="match status" value="1"/>
</dbReference>
<feature type="transmembrane region" description="Helical" evidence="7">
    <location>
        <begin position="275"/>
        <end position="294"/>
    </location>
</feature>
<name>A0A024UEN2_9STRA</name>
<dbReference type="eggNOG" id="KOG3787">
    <property type="taxonomic scope" value="Eukaryota"/>
</dbReference>
<dbReference type="EMBL" id="KI913957">
    <property type="protein sequence ID" value="ETW04851.1"/>
    <property type="molecule type" value="Genomic_DNA"/>
</dbReference>
<dbReference type="GeneID" id="20081022"/>
<dbReference type="SUPFAM" id="SSF118215">
    <property type="entry name" value="Proton glutamate symport protein"/>
    <property type="match status" value="1"/>
</dbReference>
<evidence type="ECO:0000256" key="1">
    <source>
        <dbReference type="ARBA" id="ARBA00004651"/>
    </source>
</evidence>
<accession>A0A024UEN2</accession>
<feature type="transmembrane region" description="Helical" evidence="7">
    <location>
        <begin position="349"/>
        <end position="374"/>
    </location>
</feature>
<feature type="transmembrane region" description="Helical" evidence="7">
    <location>
        <begin position="483"/>
        <end position="506"/>
    </location>
</feature>
<dbReference type="RefSeq" id="XP_008866289.1">
    <property type="nucleotide sequence ID" value="XM_008868067.1"/>
</dbReference>
<evidence type="ECO:0000256" key="8">
    <source>
        <dbReference type="SAM" id="MobiDB-lite"/>
    </source>
</evidence>
<reference evidence="9" key="1">
    <citation type="submission" date="2013-12" db="EMBL/GenBank/DDBJ databases">
        <title>The Genome Sequence of Aphanomyces invadans NJM9701.</title>
        <authorList>
            <consortium name="The Broad Institute Genomics Platform"/>
            <person name="Russ C."/>
            <person name="Tyler B."/>
            <person name="van West P."/>
            <person name="Dieguez-Uribeondo J."/>
            <person name="Young S.K."/>
            <person name="Zeng Q."/>
            <person name="Gargeya S."/>
            <person name="Fitzgerald M."/>
            <person name="Abouelleil A."/>
            <person name="Alvarado L."/>
            <person name="Chapman S.B."/>
            <person name="Gainer-Dewar J."/>
            <person name="Goldberg J."/>
            <person name="Griggs A."/>
            <person name="Gujja S."/>
            <person name="Hansen M."/>
            <person name="Howarth C."/>
            <person name="Imamovic A."/>
            <person name="Ireland A."/>
            <person name="Larimer J."/>
            <person name="McCowan C."/>
            <person name="Murphy C."/>
            <person name="Pearson M."/>
            <person name="Poon T.W."/>
            <person name="Priest M."/>
            <person name="Roberts A."/>
            <person name="Saif S."/>
            <person name="Shea T."/>
            <person name="Sykes S."/>
            <person name="Wortman J."/>
            <person name="Nusbaum C."/>
            <person name="Birren B."/>
        </authorList>
    </citation>
    <scope>NUCLEOTIDE SEQUENCE [LARGE SCALE GENOMIC DNA]</scope>
    <source>
        <strain evidence="9">NJM9701</strain>
    </source>
</reference>
<keyword evidence="6 7" id="KW-0472">Membrane</keyword>
<feature type="transmembrane region" description="Helical" evidence="7">
    <location>
        <begin position="64"/>
        <end position="84"/>
    </location>
</feature>
<dbReference type="OrthoDB" id="5877963at2759"/>
<feature type="transmembrane region" description="Helical" evidence="7">
    <location>
        <begin position="512"/>
        <end position="532"/>
    </location>
</feature>
<feature type="transmembrane region" description="Helical" evidence="7">
    <location>
        <begin position="459"/>
        <end position="476"/>
    </location>
</feature>
<dbReference type="AlphaFoldDB" id="A0A024UEN2"/>
<sequence length="542" mass="58154">MATHESRFLRDQSAPTSSITQDETSASVVSDSVMLPIMDMKPHTSAHATADDDVLVEQSNWMRWYLGAPGTVLGTVVGIVLVVVLKQVPVIYDMTEENSDFAEYFHGVGVLYFRALTCVTIPLAFINVAMCVSDMVASKMKRKLQLLLLTTFTTACALAQGLFWCYLFTGSFDSDGYMAPLANTSAVMAFQCPSLSGDASPATLRQDVATGALVCGSANDTNRTTEIFSFKDFPFSARSTGPRLLSFPSTIDEIKYMVNLVVPNNMASMLMENNVMGVVTVAIMFGIACGLTSRKDRDNRLEDILREFHAIFKTMLSYVIAVTPVAIIPLIAAPLLAHTHTVSADTPRLAAFLGTFLLAATGHCVIVLPLVLLVCTGTNPMRYMALMKEALVYGFSCSSSSKSVPVATRSMDGLAGNRNVARFAASIGTCINKSGGALYVCMALIWTFHNAGLGDQLTFVRLGVVSAVSLVASLAIPPVRTGGVAIVVSLFTFLSGVPITYSYSFLLVAECILDPLATVINLWGNVLVARIISFNSVSSSRS</sequence>
<keyword evidence="2 7" id="KW-0813">Transport</keyword>
<dbReference type="InterPro" id="IPR036458">
    <property type="entry name" value="Na:dicarbo_symporter_sf"/>
</dbReference>
<evidence type="ECO:0000256" key="4">
    <source>
        <dbReference type="ARBA" id="ARBA00022692"/>
    </source>
</evidence>
<protein>
    <recommendedName>
        <fullName evidence="7">Amino acid transporter</fullName>
    </recommendedName>
</protein>
<gene>
    <name evidence="9" type="ORF">H310_03972</name>
</gene>
<proteinExistence type="inferred from homology"/>
<keyword evidence="3" id="KW-1003">Cell membrane</keyword>
<feature type="transmembrane region" description="Helical" evidence="7">
    <location>
        <begin position="436"/>
        <end position="453"/>
    </location>
</feature>
<dbReference type="Gene3D" id="1.10.3860.10">
    <property type="entry name" value="Sodium:dicarboxylate symporter"/>
    <property type="match status" value="1"/>
</dbReference>
<keyword evidence="4 7" id="KW-0812">Transmembrane</keyword>
<evidence type="ECO:0000256" key="6">
    <source>
        <dbReference type="ARBA" id="ARBA00023136"/>
    </source>
</evidence>
<dbReference type="PANTHER" id="PTHR42865">
    <property type="entry name" value="PROTON/GLUTAMATE-ASPARTATE SYMPORTER"/>
    <property type="match status" value="1"/>
</dbReference>
<feature type="region of interest" description="Disordered" evidence="8">
    <location>
        <begin position="1"/>
        <end position="25"/>
    </location>
</feature>
<dbReference type="STRING" id="157072.A0A024UEN2"/>
<dbReference type="PRINTS" id="PR00173">
    <property type="entry name" value="EDTRNSPORT"/>
</dbReference>
<feature type="transmembrane region" description="Helical" evidence="7">
    <location>
        <begin position="315"/>
        <end position="337"/>
    </location>
</feature>
<evidence type="ECO:0000256" key="7">
    <source>
        <dbReference type="RuleBase" id="RU361216"/>
    </source>
</evidence>
<evidence type="ECO:0000313" key="9">
    <source>
        <dbReference type="EMBL" id="ETW04851.1"/>
    </source>
</evidence>